<dbReference type="SMART" id="SM00487">
    <property type="entry name" value="DEXDc"/>
    <property type="match status" value="1"/>
</dbReference>
<evidence type="ECO:0000256" key="1">
    <source>
        <dbReference type="ARBA" id="ARBA00022741"/>
    </source>
</evidence>
<dbReference type="OrthoDB" id="9805696at2"/>
<dbReference type="InterPro" id="IPR044742">
    <property type="entry name" value="DEAD/DEAH_RhlB"/>
</dbReference>
<comment type="similarity">
    <text evidence="5">Belongs to the DEAD box helicase family.</text>
</comment>
<evidence type="ECO:0000256" key="6">
    <source>
        <dbReference type="SAM" id="MobiDB-lite"/>
    </source>
</evidence>
<accession>A0A0R1HGZ7</accession>
<dbReference type="InterPro" id="IPR001650">
    <property type="entry name" value="Helicase_C-like"/>
</dbReference>
<dbReference type="GO" id="GO:0005829">
    <property type="term" value="C:cytosol"/>
    <property type="evidence" value="ECO:0007669"/>
    <property type="project" value="TreeGrafter"/>
</dbReference>
<evidence type="ECO:0000259" key="8">
    <source>
        <dbReference type="PROSITE" id="PS51194"/>
    </source>
</evidence>
<dbReference type="CDD" id="cd00268">
    <property type="entry name" value="DEADc"/>
    <property type="match status" value="1"/>
</dbReference>
<dbReference type="PROSITE" id="PS51192">
    <property type="entry name" value="HELICASE_ATP_BIND_1"/>
    <property type="match status" value="1"/>
</dbReference>
<dbReference type="Pfam" id="PF00270">
    <property type="entry name" value="DEAD"/>
    <property type="match status" value="1"/>
</dbReference>
<dbReference type="PANTHER" id="PTHR47959">
    <property type="entry name" value="ATP-DEPENDENT RNA HELICASE RHLE-RELATED"/>
    <property type="match status" value="1"/>
</dbReference>
<dbReference type="Gene3D" id="3.40.50.300">
    <property type="entry name" value="P-loop containing nucleotide triphosphate hydrolases"/>
    <property type="match status" value="2"/>
</dbReference>
<dbReference type="GO" id="GO:0003724">
    <property type="term" value="F:RNA helicase activity"/>
    <property type="evidence" value="ECO:0007669"/>
    <property type="project" value="TreeGrafter"/>
</dbReference>
<evidence type="ECO:0000256" key="3">
    <source>
        <dbReference type="ARBA" id="ARBA00022806"/>
    </source>
</evidence>
<dbReference type="GO" id="GO:0016787">
    <property type="term" value="F:hydrolase activity"/>
    <property type="evidence" value="ECO:0007669"/>
    <property type="project" value="UniProtKB-KW"/>
</dbReference>
<sequence length="426" mass="47974">MNPKFDAYFKEQGFETRSPIQEAVYEPLKTGENVLGLAPTGSGKTLAFSLPLLERLTPKDGIQLLVIAPSQELAMQLAGVIRPWAKELDLKVQAIIGGANMKRQIENLKKKPEIIVGTPGRLLNLAEDKKIKLHKVMSVVIDEADDLLTDETLTTCRELISQAPAGIQLSFFSATETAILDDLKKWFGADVTTYDVRDVDQTQGIVHHYAIETPTRKRQSTLRRLANVDDFYALVFFNQLSSLQDMAQKLKYDHVPVAVLDSEQRQVNRANALSQLHKHEIKLLLTTDVAARGLDIPMLPAVVNYDMPKDITSYIHRVGRTGRMGAEGMVINLGNEHDLRTLKQDLKNTPFEIEKGYLYEGAIVTKRPERAVEPKVKKPKPVEVKAKTAVGQKESDEPIKKPHRKIRLRNQKNKGKRRKPKAEHFD</sequence>
<dbReference type="PATRIC" id="fig|1423719.4.peg.1386"/>
<dbReference type="Proteomes" id="UP000051450">
    <property type="component" value="Unassembled WGS sequence"/>
</dbReference>
<dbReference type="CDD" id="cd18787">
    <property type="entry name" value="SF2_C_DEAD"/>
    <property type="match status" value="1"/>
</dbReference>
<dbReference type="EMBL" id="AZDI01000007">
    <property type="protein sequence ID" value="KRK45547.1"/>
    <property type="molecule type" value="Genomic_DNA"/>
</dbReference>
<keyword evidence="3 9" id="KW-0347">Helicase</keyword>
<feature type="compositionally biased region" description="Basic and acidic residues" evidence="6">
    <location>
        <begin position="372"/>
        <end position="386"/>
    </location>
</feature>
<dbReference type="InterPro" id="IPR050079">
    <property type="entry name" value="DEAD_box_RNA_helicase"/>
</dbReference>
<dbReference type="InterPro" id="IPR011545">
    <property type="entry name" value="DEAD/DEAH_box_helicase_dom"/>
</dbReference>
<gene>
    <name evidence="9" type="ORF">FC66_GL001363</name>
</gene>
<dbReference type="GO" id="GO:0003676">
    <property type="term" value="F:nucleic acid binding"/>
    <property type="evidence" value="ECO:0007669"/>
    <property type="project" value="InterPro"/>
</dbReference>
<dbReference type="SUPFAM" id="SSF52540">
    <property type="entry name" value="P-loop containing nucleoside triphosphate hydrolases"/>
    <property type="match status" value="1"/>
</dbReference>
<proteinExistence type="inferred from homology"/>
<dbReference type="AlphaFoldDB" id="A0A0R1HGZ7"/>
<feature type="region of interest" description="Disordered" evidence="6">
    <location>
        <begin position="372"/>
        <end position="426"/>
    </location>
</feature>
<dbReference type="Pfam" id="PF00271">
    <property type="entry name" value="Helicase_C"/>
    <property type="match status" value="1"/>
</dbReference>
<feature type="domain" description="Helicase C-terminal" evidence="8">
    <location>
        <begin position="224"/>
        <end position="370"/>
    </location>
</feature>
<dbReference type="SMART" id="SM00490">
    <property type="entry name" value="HELICc"/>
    <property type="match status" value="1"/>
</dbReference>
<evidence type="ECO:0000313" key="9">
    <source>
        <dbReference type="EMBL" id="KRK45547.1"/>
    </source>
</evidence>
<reference evidence="9 10" key="1">
    <citation type="journal article" date="2015" name="Genome Announc.">
        <title>Expanding the biotechnology potential of lactobacilli through comparative genomics of 213 strains and associated genera.</title>
        <authorList>
            <person name="Sun Z."/>
            <person name="Harris H.M."/>
            <person name="McCann A."/>
            <person name="Guo C."/>
            <person name="Argimon S."/>
            <person name="Zhang W."/>
            <person name="Yang X."/>
            <person name="Jeffery I.B."/>
            <person name="Cooney J.C."/>
            <person name="Kagawa T.F."/>
            <person name="Liu W."/>
            <person name="Song Y."/>
            <person name="Salvetti E."/>
            <person name="Wrobel A."/>
            <person name="Rasinkangas P."/>
            <person name="Parkhill J."/>
            <person name="Rea M.C."/>
            <person name="O'Sullivan O."/>
            <person name="Ritari J."/>
            <person name="Douillard F.P."/>
            <person name="Paul Ross R."/>
            <person name="Yang R."/>
            <person name="Briner A.E."/>
            <person name="Felis G.E."/>
            <person name="de Vos W.M."/>
            <person name="Barrangou R."/>
            <person name="Klaenhammer T.R."/>
            <person name="Caufield P.W."/>
            <person name="Cui Y."/>
            <person name="Zhang H."/>
            <person name="O'Toole P.W."/>
        </authorList>
    </citation>
    <scope>NUCLEOTIDE SEQUENCE [LARGE SCALE GENOMIC DNA]</scope>
    <source>
        <strain evidence="9 10">DSM 15638</strain>
    </source>
</reference>
<organism evidence="9 10">
    <name type="scientific">Dellaglioa algida DSM 15638</name>
    <dbReference type="NCBI Taxonomy" id="1423719"/>
    <lineage>
        <taxon>Bacteria</taxon>
        <taxon>Bacillati</taxon>
        <taxon>Bacillota</taxon>
        <taxon>Bacilli</taxon>
        <taxon>Lactobacillales</taxon>
        <taxon>Lactobacillaceae</taxon>
        <taxon>Dellaglioa</taxon>
    </lineage>
</organism>
<dbReference type="InterPro" id="IPR014001">
    <property type="entry name" value="Helicase_ATP-bd"/>
</dbReference>
<keyword evidence="4" id="KW-0067">ATP-binding</keyword>
<feature type="compositionally biased region" description="Basic residues" evidence="6">
    <location>
        <begin position="401"/>
        <end position="426"/>
    </location>
</feature>
<feature type="domain" description="Helicase ATP-binding" evidence="7">
    <location>
        <begin position="25"/>
        <end position="194"/>
    </location>
</feature>
<dbReference type="InterPro" id="IPR027417">
    <property type="entry name" value="P-loop_NTPase"/>
</dbReference>
<evidence type="ECO:0000313" key="10">
    <source>
        <dbReference type="Proteomes" id="UP000051450"/>
    </source>
</evidence>
<dbReference type="GO" id="GO:0005524">
    <property type="term" value="F:ATP binding"/>
    <property type="evidence" value="ECO:0007669"/>
    <property type="project" value="UniProtKB-KW"/>
</dbReference>
<evidence type="ECO:0000259" key="7">
    <source>
        <dbReference type="PROSITE" id="PS51192"/>
    </source>
</evidence>
<dbReference type="PROSITE" id="PS51194">
    <property type="entry name" value="HELICASE_CTER"/>
    <property type="match status" value="1"/>
</dbReference>
<dbReference type="RefSeq" id="WP_057974418.1">
    <property type="nucleotide sequence ID" value="NZ_AZDI01000007.1"/>
</dbReference>
<name>A0A0R1HGZ7_9LACO</name>
<keyword evidence="2" id="KW-0378">Hydrolase</keyword>
<keyword evidence="10" id="KW-1185">Reference proteome</keyword>
<evidence type="ECO:0000256" key="4">
    <source>
        <dbReference type="ARBA" id="ARBA00022840"/>
    </source>
</evidence>
<protein>
    <submittedName>
        <fullName evidence="9">ATP-dependent RNA helicase</fullName>
    </submittedName>
</protein>
<comment type="caution">
    <text evidence="9">The sequence shown here is derived from an EMBL/GenBank/DDBJ whole genome shotgun (WGS) entry which is preliminary data.</text>
</comment>
<evidence type="ECO:0000256" key="5">
    <source>
        <dbReference type="ARBA" id="ARBA00038437"/>
    </source>
</evidence>
<dbReference type="STRING" id="1423719.FC66_GL001363"/>
<keyword evidence="1" id="KW-0547">Nucleotide-binding</keyword>
<dbReference type="PANTHER" id="PTHR47959:SF13">
    <property type="entry name" value="ATP-DEPENDENT RNA HELICASE RHLE"/>
    <property type="match status" value="1"/>
</dbReference>
<evidence type="ECO:0000256" key="2">
    <source>
        <dbReference type="ARBA" id="ARBA00022801"/>
    </source>
</evidence>